<name>A0A6J6QQ56_9ZZZZ</name>
<accession>A0A6J6QQ56</accession>
<protein>
    <submittedName>
        <fullName evidence="1">Unannotated protein</fullName>
    </submittedName>
</protein>
<organism evidence="1">
    <name type="scientific">freshwater metagenome</name>
    <dbReference type="NCBI Taxonomy" id="449393"/>
    <lineage>
        <taxon>unclassified sequences</taxon>
        <taxon>metagenomes</taxon>
        <taxon>ecological metagenomes</taxon>
    </lineage>
</organism>
<evidence type="ECO:0000313" key="1">
    <source>
        <dbReference type="EMBL" id="CAB4713931.1"/>
    </source>
</evidence>
<reference evidence="1" key="1">
    <citation type="submission" date="2020-05" db="EMBL/GenBank/DDBJ databases">
        <authorList>
            <person name="Chiriac C."/>
            <person name="Salcher M."/>
            <person name="Ghai R."/>
            <person name="Kavagutti S V."/>
        </authorList>
    </citation>
    <scope>NUCLEOTIDE SEQUENCE</scope>
</reference>
<dbReference type="AlphaFoldDB" id="A0A6J6QQ56"/>
<proteinExistence type="predicted"/>
<gene>
    <name evidence="1" type="ORF">UFOPK2657_00654</name>
</gene>
<sequence length="162" mass="16153">MIARTLPHAAPATIGSPTFRVPLSTSTVATGPRPISSCASSTMPLARPVGLAVSSSISETTLSCSSKSSTPKPLCAAISTTMVSPPHDSGVRPCSASCAITRGTSALSLSILLIATTIGTSAARAWLIASIVCGITPSSAATINTTMSVTCAPRARILVNAA</sequence>
<dbReference type="EMBL" id="CAEZYG010000104">
    <property type="protein sequence ID" value="CAB4713931.1"/>
    <property type="molecule type" value="Genomic_DNA"/>
</dbReference>